<evidence type="ECO:0000313" key="1">
    <source>
        <dbReference type="EMBL" id="MET4718886.1"/>
    </source>
</evidence>
<organism evidence="1 2">
    <name type="scientific">Bradyrhizobium japonicum</name>
    <dbReference type="NCBI Taxonomy" id="375"/>
    <lineage>
        <taxon>Bacteria</taxon>
        <taxon>Pseudomonadati</taxon>
        <taxon>Pseudomonadota</taxon>
        <taxon>Alphaproteobacteria</taxon>
        <taxon>Hyphomicrobiales</taxon>
        <taxon>Nitrobacteraceae</taxon>
        <taxon>Bradyrhizobium</taxon>
    </lineage>
</organism>
<dbReference type="EMBL" id="JBEPTQ010000002">
    <property type="protein sequence ID" value="MET4718886.1"/>
    <property type="molecule type" value="Genomic_DNA"/>
</dbReference>
<comment type="caution">
    <text evidence="1">The sequence shown here is derived from an EMBL/GenBank/DDBJ whole genome shotgun (WGS) entry which is preliminary data.</text>
</comment>
<name>A0ABV2RPL2_BRAJP</name>
<protein>
    <submittedName>
        <fullName evidence="1">Uncharacterized protein</fullName>
    </submittedName>
</protein>
<evidence type="ECO:0000313" key="2">
    <source>
        <dbReference type="Proteomes" id="UP001549291"/>
    </source>
</evidence>
<accession>A0ABV2RPL2</accession>
<gene>
    <name evidence="1" type="ORF">ABIF63_002992</name>
</gene>
<dbReference type="Proteomes" id="UP001549291">
    <property type="component" value="Unassembled WGS sequence"/>
</dbReference>
<reference evidence="1 2" key="1">
    <citation type="submission" date="2024-06" db="EMBL/GenBank/DDBJ databases">
        <title>Genomic Encyclopedia of Type Strains, Phase V (KMG-V): Genome sequencing to study the core and pangenomes of soil and plant-associated prokaryotes.</title>
        <authorList>
            <person name="Whitman W."/>
        </authorList>
    </citation>
    <scope>NUCLEOTIDE SEQUENCE [LARGE SCALE GENOMIC DNA]</scope>
    <source>
        <strain evidence="1 2">USDA 160</strain>
    </source>
</reference>
<keyword evidence="2" id="KW-1185">Reference proteome</keyword>
<sequence length="59" mass="7022">MMNERVWPEHLWLSNRSNYPCDCVWVVDRIKQATTFPALDLQAVHADGFPRSYDKEIRD</sequence>
<proteinExistence type="predicted"/>